<organism evidence="2 3">
    <name type="scientific">Ginsengibacter hankyongi</name>
    <dbReference type="NCBI Taxonomy" id="2607284"/>
    <lineage>
        <taxon>Bacteria</taxon>
        <taxon>Pseudomonadati</taxon>
        <taxon>Bacteroidota</taxon>
        <taxon>Chitinophagia</taxon>
        <taxon>Chitinophagales</taxon>
        <taxon>Chitinophagaceae</taxon>
        <taxon>Ginsengibacter</taxon>
    </lineage>
</organism>
<keyword evidence="3" id="KW-1185">Reference proteome</keyword>
<accession>A0A5J5INP7</accession>
<keyword evidence="2" id="KW-0808">Transferase</keyword>
<dbReference type="InterPro" id="IPR053188">
    <property type="entry name" value="FkbM_Methyltransferase"/>
</dbReference>
<proteinExistence type="predicted"/>
<dbReference type="InterPro" id="IPR006342">
    <property type="entry name" value="FkbM_mtfrase"/>
</dbReference>
<feature type="domain" description="Methyltransferase FkbM" evidence="1">
    <location>
        <begin position="43"/>
        <end position="215"/>
    </location>
</feature>
<dbReference type="InterPro" id="IPR029063">
    <property type="entry name" value="SAM-dependent_MTases_sf"/>
</dbReference>
<dbReference type="Pfam" id="PF05050">
    <property type="entry name" value="Methyltransf_21"/>
    <property type="match status" value="1"/>
</dbReference>
<dbReference type="NCBIfam" id="TIGR01444">
    <property type="entry name" value="fkbM_fam"/>
    <property type="match status" value="1"/>
</dbReference>
<dbReference type="Gene3D" id="3.40.50.150">
    <property type="entry name" value="Vaccinia Virus protein VP39"/>
    <property type="match status" value="1"/>
</dbReference>
<dbReference type="RefSeq" id="WP_150413747.1">
    <property type="nucleotide sequence ID" value="NZ_VYQF01000001.1"/>
</dbReference>
<protein>
    <submittedName>
        <fullName evidence="2">FkbM family methyltransferase</fullName>
    </submittedName>
</protein>
<dbReference type="PANTHER" id="PTHR36973">
    <property type="entry name" value="SLL1456 PROTEIN-RELATED"/>
    <property type="match status" value="1"/>
</dbReference>
<dbReference type="Proteomes" id="UP000326903">
    <property type="component" value="Unassembled WGS sequence"/>
</dbReference>
<reference evidence="2 3" key="1">
    <citation type="submission" date="2019-09" db="EMBL/GenBank/DDBJ databases">
        <title>Draft genome sequence of Ginsengibacter sp. BR5-29.</title>
        <authorList>
            <person name="Im W.-T."/>
        </authorList>
    </citation>
    <scope>NUCLEOTIDE SEQUENCE [LARGE SCALE GENOMIC DNA]</scope>
    <source>
        <strain evidence="2 3">BR5-29</strain>
    </source>
</reference>
<dbReference type="SUPFAM" id="SSF53335">
    <property type="entry name" value="S-adenosyl-L-methionine-dependent methyltransferases"/>
    <property type="match status" value="1"/>
</dbReference>
<comment type="caution">
    <text evidence="2">The sequence shown here is derived from an EMBL/GenBank/DDBJ whole genome shotgun (WGS) entry which is preliminary data.</text>
</comment>
<gene>
    <name evidence="2" type="ORF">FW778_06290</name>
</gene>
<dbReference type="GO" id="GO:0008171">
    <property type="term" value="F:O-methyltransferase activity"/>
    <property type="evidence" value="ECO:0007669"/>
    <property type="project" value="TreeGrafter"/>
</dbReference>
<dbReference type="EMBL" id="VYQF01000001">
    <property type="protein sequence ID" value="KAA9041627.1"/>
    <property type="molecule type" value="Genomic_DNA"/>
</dbReference>
<dbReference type="PANTHER" id="PTHR36973:SF4">
    <property type="entry name" value="NODULATION PROTEIN"/>
    <property type="match status" value="1"/>
</dbReference>
<evidence type="ECO:0000259" key="1">
    <source>
        <dbReference type="Pfam" id="PF05050"/>
    </source>
</evidence>
<dbReference type="GO" id="GO:0032259">
    <property type="term" value="P:methylation"/>
    <property type="evidence" value="ECO:0007669"/>
    <property type="project" value="UniProtKB-KW"/>
</dbReference>
<sequence>MKRILYSVFYHLGYRISELNSNSENAFKTQKYLMRSADVTVFDAGAHFGETVVIYNKLFKNPSIYSFEPFLSSFEVLKRNVKTFPNVKIFNVALSNVSGELDFHVNKSSATNSILPTSKDSAKNWGENLLETVETVKINSITIDEFVEKHNIEVIHILKIDTQGTEYEIIQGASKTIEANKIKVIYLEIIIISTYVGQRYPDEIFLLLRKNGFRLFNQYNYTHSNSGELQQFDAIFVHKSFDHE</sequence>
<dbReference type="AlphaFoldDB" id="A0A5J5INP7"/>
<name>A0A5J5INP7_9BACT</name>
<evidence type="ECO:0000313" key="3">
    <source>
        <dbReference type="Proteomes" id="UP000326903"/>
    </source>
</evidence>
<evidence type="ECO:0000313" key="2">
    <source>
        <dbReference type="EMBL" id="KAA9041627.1"/>
    </source>
</evidence>
<keyword evidence="2" id="KW-0489">Methyltransferase</keyword>